<dbReference type="PANTHER" id="PTHR47526">
    <property type="entry name" value="ATP-DEPENDENT DNA HELICASE"/>
    <property type="match status" value="1"/>
</dbReference>
<evidence type="ECO:0000313" key="5">
    <source>
        <dbReference type="Proteomes" id="UP000828390"/>
    </source>
</evidence>
<evidence type="ECO:0000256" key="1">
    <source>
        <dbReference type="PROSITE-ProRule" id="PRU00325"/>
    </source>
</evidence>
<proteinExistence type="predicted"/>
<feature type="region of interest" description="Disordered" evidence="2">
    <location>
        <begin position="81"/>
        <end position="101"/>
    </location>
</feature>
<gene>
    <name evidence="4" type="ORF">DPMN_138086</name>
</gene>
<name>A0A9D4G347_DREPO</name>
<evidence type="ECO:0000256" key="2">
    <source>
        <dbReference type="SAM" id="MobiDB-lite"/>
    </source>
</evidence>
<evidence type="ECO:0000259" key="3">
    <source>
        <dbReference type="PROSITE" id="PS50966"/>
    </source>
</evidence>
<keyword evidence="5" id="KW-1185">Reference proteome</keyword>
<dbReference type="Proteomes" id="UP000828390">
    <property type="component" value="Unassembled WGS sequence"/>
</dbReference>
<keyword evidence="1" id="KW-0862">Zinc</keyword>
<dbReference type="EMBL" id="JAIWYP010000006">
    <property type="protein sequence ID" value="KAH3809710.1"/>
    <property type="molecule type" value="Genomic_DNA"/>
</dbReference>
<reference evidence="4" key="1">
    <citation type="journal article" date="2019" name="bioRxiv">
        <title>The Genome of the Zebra Mussel, Dreissena polymorpha: A Resource for Invasive Species Research.</title>
        <authorList>
            <person name="McCartney M.A."/>
            <person name="Auch B."/>
            <person name="Kono T."/>
            <person name="Mallez S."/>
            <person name="Zhang Y."/>
            <person name="Obille A."/>
            <person name="Becker A."/>
            <person name="Abrahante J.E."/>
            <person name="Garbe J."/>
            <person name="Badalamenti J.P."/>
            <person name="Herman A."/>
            <person name="Mangelson H."/>
            <person name="Liachko I."/>
            <person name="Sullivan S."/>
            <person name="Sone E.D."/>
            <person name="Koren S."/>
            <person name="Silverstein K.A.T."/>
            <person name="Beckman K.B."/>
            <person name="Gohl D.M."/>
        </authorList>
    </citation>
    <scope>NUCLEOTIDE SEQUENCE</scope>
    <source>
        <strain evidence="4">Duluth1</strain>
        <tissue evidence="4">Whole animal</tissue>
    </source>
</reference>
<evidence type="ECO:0000313" key="4">
    <source>
        <dbReference type="EMBL" id="KAH3809710.1"/>
    </source>
</evidence>
<dbReference type="GO" id="GO:0008270">
    <property type="term" value="F:zinc ion binding"/>
    <property type="evidence" value="ECO:0007669"/>
    <property type="project" value="UniProtKB-KW"/>
</dbReference>
<comment type="caution">
    <text evidence="4">The sequence shown here is derived from an EMBL/GenBank/DDBJ whole genome shotgun (WGS) entry which is preliminary data.</text>
</comment>
<feature type="domain" description="SWIM-type" evidence="3">
    <location>
        <begin position="6"/>
        <end position="42"/>
    </location>
</feature>
<dbReference type="InterPro" id="IPR007527">
    <property type="entry name" value="Znf_SWIM"/>
</dbReference>
<sequence>MITLLGRQSITNDSSILTGYCTCQAGTGRSCSHISAIIYAEALAWSHGLGGNTCTDKDRLWGRGTGTAVLHEEFENINFERPKSEDAPIVKKRRQEPNCQK</sequence>
<keyword evidence="1" id="KW-0863">Zinc-finger</keyword>
<reference evidence="4" key="2">
    <citation type="submission" date="2020-11" db="EMBL/GenBank/DDBJ databases">
        <authorList>
            <person name="McCartney M.A."/>
            <person name="Auch B."/>
            <person name="Kono T."/>
            <person name="Mallez S."/>
            <person name="Becker A."/>
            <person name="Gohl D.M."/>
            <person name="Silverstein K.A.T."/>
            <person name="Koren S."/>
            <person name="Bechman K.B."/>
            <person name="Herman A."/>
            <person name="Abrahante J.E."/>
            <person name="Garbe J."/>
        </authorList>
    </citation>
    <scope>NUCLEOTIDE SEQUENCE</scope>
    <source>
        <strain evidence="4">Duluth1</strain>
        <tissue evidence="4">Whole animal</tissue>
    </source>
</reference>
<organism evidence="4 5">
    <name type="scientific">Dreissena polymorpha</name>
    <name type="common">Zebra mussel</name>
    <name type="synonym">Mytilus polymorpha</name>
    <dbReference type="NCBI Taxonomy" id="45954"/>
    <lineage>
        <taxon>Eukaryota</taxon>
        <taxon>Metazoa</taxon>
        <taxon>Spiralia</taxon>
        <taxon>Lophotrochozoa</taxon>
        <taxon>Mollusca</taxon>
        <taxon>Bivalvia</taxon>
        <taxon>Autobranchia</taxon>
        <taxon>Heteroconchia</taxon>
        <taxon>Euheterodonta</taxon>
        <taxon>Imparidentia</taxon>
        <taxon>Neoheterodontei</taxon>
        <taxon>Myida</taxon>
        <taxon>Dreissenoidea</taxon>
        <taxon>Dreissenidae</taxon>
        <taxon>Dreissena</taxon>
    </lineage>
</organism>
<dbReference type="PANTHER" id="PTHR47526:SF3">
    <property type="entry name" value="PHD-TYPE DOMAIN-CONTAINING PROTEIN"/>
    <property type="match status" value="1"/>
</dbReference>
<dbReference type="AlphaFoldDB" id="A0A9D4G347"/>
<dbReference type="PROSITE" id="PS50966">
    <property type="entry name" value="ZF_SWIM"/>
    <property type="match status" value="1"/>
</dbReference>
<keyword evidence="1" id="KW-0479">Metal-binding</keyword>
<accession>A0A9D4G347</accession>
<protein>
    <recommendedName>
        <fullName evidence="3">SWIM-type domain-containing protein</fullName>
    </recommendedName>
</protein>